<sequence>LPPVSTFQFNKIEHGFQPLAGHSTVLVFQAECSEREITYPVRLCA</sequence>
<evidence type="ECO:0000313" key="1">
    <source>
        <dbReference type="EMBL" id="KAA6310787.1"/>
    </source>
</evidence>
<feature type="non-terminal residue" evidence="1">
    <location>
        <position position="1"/>
    </location>
</feature>
<organism evidence="1">
    <name type="scientific">termite gut metagenome</name>
    <dbReference type="NCBI Taxonomy" id="433724"/>
    <lineage>
        <taxon>unclassified sequences</taxon>
        <taxon>metagenomes</taxon>
        <taxon>organismal metagenomes</taxon>
    </lineage>
</organism>
<proteinExistence type="predicted"/>
<comment type="caution">
    <text evidence="1">The sequence shown here is derived from an EMBL/GenBank/DDBJ whole genome shotgun (WGS) entry which is preliminary data.</text>
</comment>
<dbReference type="AlphaFoldDB" id="A0A5J4PMQ8"/>
<protein>
    <submittedName>
        <fullName evidence="1">Uncharacterized protein</fullName>
    </submittedName>
</protein>
<reference evidence="1" key="1">
    <citation type="submission" date="2019-03" db="EMBL/GenBank/DDBJ databases">
        <title>Single cell metagenomics reveals metabolic interactions within the superorganism composed of flagellate Streblomastix strix and complex community of Bacteroidetes bacteria on its surface.</title>
        <authorList>
            <person name="Treitli S.C."/>
            <person name="Kolisko M."/>
            <person name="Husnik F."/>
            <person name="Keeling P."/>
            <person name="Hampl V."/>
        </authorList>
    </citation>
    <scope>NUCLEOTIDE SEQUENCE</scope>
    <source>
        <strain evidence="1">STM</strain>
    </source>
</reference>
<gene>
    <name evidence="1" type="ORF">EZS27_037972</name>
</gene>
<name>A0A5J4PMQ8_9ZZZZ</name>
<dbReference type="EMBL" id="SNRY01007259">
    <property type="protein sequence ID" value="KAA6310787.1"/>
    <property type="molecule type" value="Genomic_DNA"/>
</dbReference>
<accession>A0A5J4PMQ8</accession>